<protein>
    <recommendedName>
        <fullName evidence="3">DUF3139 domain-containing protein</fullName>
    </recommendedName>
</protein>
<keyword evidence="2" id="KW-1185">Reference proteome</keyword>
<dbReference type="RefSeq" id="WP_126832034.1">
    <property type="nucleotide sequence ID" value="NZ_CBCRYB010000009.1"/>
</dbReference>
<name>A0A430A682_9ENTE</name>
<sequence>MKKSITILSILGILILTAFSVKQYEKYTTYSTISNFLDKTNWSKDTKEIINEYDIKRGAYYQTITFKDEDKNTYEFNVDGNKKVFSYGWDEHGNPLETTEKYITE</sequence>
<dbReference type="InterPro" id="IPR021486">
    <property type="entry name" value="DUF3139"/>
</dbReference>
<evidence type="ECO:0000313" key="1">
    <source>
        <dbReference type="EMBL" id="RSU02407.1"/>
    </source>
</evidence>
<proteinExistence type="predicted"/>
<reference evidence="1 2" key="1">
    <citation type="submission" date="2017-05" db="EMBL/GenBank/DDBJ databases">
        <title>Vagococcus spp. assemblies.</title>
        <authorList>
            <person name="Gulvik C.A."/>
        </authorList>
    </citation>
    <scope>NUCLEOTIDE SEQUENCE [LARGE SCALE GENOMIC DNA]</scope>
    <source>
        <strain evidence="1 2">CCUG 41755</strain>
    </source>
</reference>
<gene>
    <name evidence="1" type="ORF">CBF31_08545</name>
</gene>
<dbReference type="AlphaFoldDB" id="A0A430A682"/>
<evidence type="ECO:0000313" key="2">
    <source>
        <dbReference type="Proteomes" id="UP000287101"/>
    </source>
</evidence>
<dbReference type="EMBL" id="NGJY01000003">
    <property type="protein sequence ID" value="RSU02407.1"/>
    <property type="molecule type" value="Genomic_DNA"/>
</dbReference>
<dbReference type="Proteomes" id="UP000287101">
    <property type="component" value="Unassembled WGS sequence"/>
</dbReference>
<dbReference type="Pfam" id="PF11337">
    <property type="entry name" value="DUF3139"/>
    <property type="match status" value="1"/>
</dbReference>
<accession>A0A430A682</accession>
<comment type="caution">
    <text evidence="1">The sequence shown here is derived from an EMBL/GenBank/DDBJ whole genome shotgun (WGS) entry which is preliminary data.</text>
</comment>
<evidence type="ECO:0008006" key="3">
    <source>
        <dbReference type="Google" id="ProtNLM"/>
    </source>
</evidence>
<organism evidence="1 2">
    <name type="scientific">Vagococcus fessus</name>
    <dbReference type="NCBI Taxonomy" id="120370"/>
    <lineage>
        <taxon>Bacteria</taxon>
        <taxon>Bacillati</taxon>
        <taxon>Bacillota</taxon>
        <taxon>Bacilli</taxon>
        <taxon>Lactobacillales</taxon>
        <taxon>Enterococcaceae</taxon>
        <taxon>Vagococcus</taxon>
    </lineage>
</organism>